<evidence type="ECO:0000256" key="17">
    <source>
        <dbReference type="ARBA" id="ARBA00023065"/>
    </source>
</evidence>
<feature type="transmembrane region" description="Helical" evidence="20">
    <location>
        <begin position="289"/>
        <end position="313"/>
    </location>
</feature>
<feature type="transmembrane region" description="Helical" evidence="20">
    <location>
        <begin position="847"/>
        <end position="870"/>
    </location>
</feature>
<dbReference type="InterPro" id="IPR036412">
    <property type="entry name" value="HAD-like_sf"/>
</dbReference>
<evidence type="ECO:0000259" key="22">
    <source>
        <dbReference type="SMART" id="SM00831"/>
    </source>
</evidence>
<keyword evidence="9 20" id="KW-0479">Metal-binding</keyword>
<keyword evidence="8 20" id="KW-0812">Transmembrane</keyword>
<keyword evidence="24" id="KW-1185">Reference proteome</keyword>
<evidence type="ECO:0000256" key="18">
    <source>
        <dbReference type="ARBA" id="ARBA00023136"/>
    </source>
</evidence>
<dbReference type="InterPro" id="IPR006068">
    <property type="entry name" value="ATPase_P-typ_cation-transptr_C"/>
</dbReference>
<dbReference type="PRINTS" id="PR00121">
    <property type="entry name" value="NAKATPASE"/>
</dbReference>
<dbReference type="GO" id="GO:0005886">
    <property type="term" value="C:plasma membrane"/>
    <property type="evidence" value="ECO:0007669"/>
    <property type="project" value="UniProtKB-SubCell"/>
</dbReference>
<evidence type="ECO:0000256" key="6">
    <source>
        <dbReference type="ARBA" id="ARBA00022553"/>
    </source>
</evidence>
<dbReference type="GO" id="GO:1990573">
    <property type="term" value="P:potassium ion import across plasma membrane"/>
    <property type="evidence" value="ECO:0007669"/>
    <property type="project" value="TreeGrafter"/>
</dbReference>
<evidence type="ECO:0000256" key="13">
    <source>
        <dbReference type="ARBA" id="ARBA00022958"/>
    </source>
</evidence>
<dbReference type="SUPFAM" id="SSF81665">
    <property type="entry name" value="Calcium ATPase, transmembrane domain M"/>
    <property type="match status" value="1"/>
</dbReference>
<evidence type="ECO:0000256" key="16">
    <source>
        <dbReference type="ARBA" id="ARBA00023053"/>
    </source>
</evidence>
<dbReference type="GO" id="GO:1902600">
    <property type="term" value="P:proton transmembrane transport"/>
    <property type="evidence" value="ECO:0007669"/>
    <property type="project" value="TreeGrafter"/>
</dbReference>
<dbReference type="Pfam" id="PF00689">
    <property type="entry name" value="Cation_ATPase_C"/>
    <property type="match status" value="1"/>
</dbReference>
<evidence type="ECO:0000256" key="8">
    <source>
        <dbReference type="ARBA" id="ARBA00022692"/>
    </source>
</evidence>
<evidence type="ECO:0000256" key="5">
    <source>
        <dbReference type="ARBA" id="ARBA00022538"/>
    </source>
</evidence>
<dbReference type="PANTHER" id="PTHR43294">
    <property type="entry name" value="SODIUM/POTASSIUM-TRANSPORTING ATPASE SUBUNIT ALPHA"/>
    <property type="match status" value="1"/>
</dbReference>
<dbReference type="GO" id="GO:0030007">
    <property type="term" value="P:intracellular potassium ion homeostasis"/>
    <property type="evidence" value="ECO:0007669"/>
    <property type="project" value="TreeGrafter"/>
</dbReference>
<keyword evidence="19" id="KW-0739">Sodium transport</keyword>
<feature type="transmembrane region" description="Helical" evidence="20">
    <location>
        <begin position="94"/>
        <end position="116"/>
    </location>
</feature>
<feature type="transmembrane region" description="Helical" evidence="20">
    <location>
        <begin position="983"/>
        <end position="999"/>
    </location>
</feature>
<dbReference type="PROSITE" id="PS00154">
    <property type="entry name" value="ATPASE_E1_E2"/>
    <property type="match status" value="1"/>
</dbReference>
<feature type="domain" description="Cation-transporting P-type ATPase N-terminal" evidence="22">
    <location>
        <begin position="40"/>
        <end position="114"/>
    </location>
</feature>
<dbReference type="FunFam" id="3.40.1110.10:FF:000001">
    <property type="entry name" value="Sodium/potassium-transporting ATPase subunit alpha"/>
    <property type="match status" value="1"/>
</dbReference>
<accession>A0AAV0A7S9</accession>
<dbReference type="InterPro" id="IPR005775">
    <property type="entry name" value="P-type_ATPase_IIC"/>
</dbReference>
<dbReference type="SFLD" id="SFLDF00027">
    <property type="entry name" value="p-type_atpase"/>
    <property type="match status" value="1"/>
</dbReference>
<keyword evidence="18 20" id="KW-0472">Membrane</keyword>
<dbReference type="GO" id="GO:0006883">
    <property type="term" value="P:intracellular sodium ion homeostasis"/>
    <property type="evidence" value="ECO:0007669"/>
    <property type="project" value="TreeGrafter"/>
</dbReference>
<evidence type="ECO:0000313" key="23">
    <source>
        <dbReference type="EMBL" id="CAH7382893.1"/>
    </source>
</evidence>
<comment type="caution">
    <text evidence="23">The sequence shown here is derived from an EMBL/GenBank/DDBJ whole genome shotgun (WGS) entry which is preliminary data.</text>
</comment>
<comment type="subcellular location">
    <subcellularLocation>
        <location evidence="1 20">Cell membrane</location>
        <topology evidence="1 20">Multi-pass membrane protein</topology>
    </subcellularLocation>
</comment>
<dbReference type="GO" id="GO:0016887">
    <property type="term" value="F:ATP hydrolysis activity"/>
    <property type="evidence" value="ECO:0007669"/>
    <property type="project" value="InterPro"/>
</dbReference>
<keyword evidence="10 20" id="KW-0547">Nucleotide-binding</keyword>
<dbReference type="SMART" id="SM00831">
    <property type="entry name" value="Cation_ATPase_N"/>
    <property type="match status" value="1"/>
</dbReference>
<dbReference type="SUPFAM" id="SSF56784">
    <property type="entry name" value="HAD-like"/>
    <property type="match status" value="1"/>
</dbReference>
<keyword evidence="3 20" id="KW-0813">Transport</keyword>
<evidence type="ECO:0000256" key="3">
    <source>
        <dbReference type="ARBA" id="ARBA00022448"/>
    </source>
</evidence>
<keyword evidence="7" id="KW-0740">Sodium/potassium transport</keyword>
<evidence type="ECO:0000256" key="15">
    <source>
        <dbReference type="ARBA" id="ARBA00022989"/>
    </source>
</evidence>
<dbReference type="Gene3D" id="3.40.1110.10">
    <property type="entry name" value="Calcium-transporting ATPase, cytoplasmic domain N"/>
    <property type="match status" value="1"/>
</dbReference>
<evidence type="ECO:0000256" key="2">
    <source>
        <dbReference type="ARBA" id="ARBA00006934"/>
    </source>
</evidence>
<dbReference type="Gene3D" id="1.20.1110.10">
    <property type="entry name" value="Calcium-transporting ATPase, transmembrane domain"/>
    <property type="match status" value="1"/>
</dbReference>
<keyword evidence="14" id="KW-1278">Translocase</keyword>
<dbReference type="InterPro" id="IPR004014">
    <property type="entry name" value="ATPase_P-typ_cation-transptr_N"/>
</dbReference>
<evidence type="ECO:0000256" key="11">
    <source>
        <dbReference type="ARBA" id="ARBA00022840"/>
    </source>
</evidence>
<dbReference type="InterPro" id="IPR023299">
    <property type="entry name" value="ATPase_P-typ_cyto_dom_N"/>
</dbReference>
<dbReference type="Proteomes" id="UP001152836">
    <property type="component" value="Unassembled WGS sequence"/>
</dbReference>
<dbReference type="PRINTS" id="PR00119">
    <property type="entry name" value="CATATPASE"/>
</dbReference>
<proteinExistence type="inferred from homology"/>
<dbReference type="InterPro" id="IPR023298">
    <property type="entry name" value="ATPase_P-typ_TM_dom_sf"/>
</dbReference>
<dbReference type="Gene3D" id="2.70.150.10">
    <property type="entry name" value="Calcium-transporting ATPase, cytoplasmic transduction domain A"/>
    <property type="match status" value="1"/>
</dbReference>
<keyword evidence="4" id="KW-1003">Cell membrane</keyword>
<dbReference type="NCBIfam" id="TIGR01494">
    <property type="entry name" value="ATPase_P-type"/>
    <property type="match status" value="2"/>
</dbReference>
<keyword evidence="12" id="KW-0460">Magnesium</keyword>
<dbReference type="SUPFAM" id="SSF81653">
    <property type="entry name" value="Calcium ATPase, transduction domain A"/>
    <property type="match status" value="1"/>
</dbReference>
<dbReference type="NCBIfam" id="TIGR01106">
    <property type="entry name" value="ATPase-IIC_X-K"/>
    <property type="match status" value="1"/>
</dbReference>
<dbReference type="FunFam" id="2.70.150.10:FF:000106">
    <property type="entry name" value="Sodium/potassium-transporting ATPase subunit alpha"/>
    <property type="match status" value="1"/>
</dbReference>
<dbReference type="PANTHER" id="PTHR43294:SF15">
    <property type="entry name" value="SODIUM_POTASSIUM-TRANSPORTING ATPASE SUBUNIT ALPHA-3"/>
    <property type="match status" value="1"/>
</dbReference>
<dbReference type="Pfam" id="PF00122">
    <property type="entry name" value="E1-E2_ATPase"/>
    <property type="match status" value="1"/>
</dbReference>
<dbReference type="EMBL" id="CALSGD010001620">
    <property type="protein sequence ID" value="CAH7382893.1"/>
    <property type="molecule type" value="Genomic_DNA"/>
</dbReference>
<evidence type="ECO:0000256" key="12">
    <source>
        <dbReference type="ARBA" id="ARBA00022842"/>
    </source>
</evidence>
<gene>
    <name evidence="23" type="primary">Atp1a3</name>
    <name evidence="23" type="ORF">PHOROB_LOCUS16493</name>
</gene>
<evidence type="ECO:0000256" key="10">
    <source>
        <dbReference type="ARBA" id="ARBA00022741"/>
    </source>
</evidence>
<evidence type="ECO:0000256" key="19">
    <source>
        <dbReference type="ARBA" id="ARBA00023201"/>
    </source>
</evidence>
<dbReference type="GO" id="GO:0005391">
    <property type="term" value="F:P-type sodium:potassium-exchanging transporter activity"/>
    <property type="evidence" value="ECO:0007669"/>
    <property type="project" value="TreeGrafter"/>
</dbReference>
<evidence type="ECO:0000256" key="9">
    <source>
        <dbReference type="ARBA" id="ARBA00022723"/>
    </source>
</evidence>
<feature type="transmembrane region" description="Helical" evidence="20">
    <location>
        <begin position="319"/>
        <end position="342"/>
    </location>
</feature>
<keyword evidence="11 20" id="KW-0067">ATP-binding</keyword>
<sequence>MGYYRVATSQDKKDDKSSPKKSKAKERRDLDDLKKEVAMTEHKMSVEEVCRKYNTDCVQGLTHSKAQEILARDGPNALTPPPTTPEWVKFCRQLFGGFSILLWIGAILCFLAYGIQAGTEDDPSRDNLYLGIVLAAVVIITGCFSYYQEAKSSKIMESFKNMVPQQALVIREGEKMQVNAEEVVVGDLVEIKGGDRVPADLRIISAHGCKVDNSSLTGESEPQTRSPDCTHDNPLETRNITFFSTNCVEGTARGVVVATGDRTVMGRIATLASGLEVGKTPIAIEIEHFIQLITGVAVFLGVSFFILSLILGYTWLEAVIFLIGIIVANVPEGLLATVTVCLTLTAKRMARKNCLVKNLEAVETLGSTSTICSDKTGTLTQNRMTVAHMWFDNQIHEADTTEDQSGTSFDKSSHTWVALSHIAGLCNRAVFKGGQDNIPVLKRDVAGDASESALLKCIELSSGSVKLMRERNKKVAEIPFNSTNKYQLSIHETEDPNDNRYLLVMKGAPERILDRCATILLQGKEQPLDEEMKEAFQNAYLELGGLGERVLGFCHYYLPEEQFPKGFAFDCDDVNFTTDNLCFVGLMSMIDPPRAAVPDAVGKCRSAGIKVIMVTGDHPITAKAIAKGVGIISEGNETVEDIAARLNIPVSQVNPRDAKACVIHGTDLKDFTSEQIDEILQNHTEIVFARTSPQQKLIIVEGCQRQGAIVAVTGDGVNDSPALKKADIGVAMGIAGSDVSKQAADMILLDDNFASIVTGVEEGRLIFDNLKKSIAYTLTSNIPEITPFLLFIMANIPLPLGTITILCIDLGTDMVPAISLAYEAAESDIMKRQPRNPRTDKLVNERLISMAYGQIGMIQALGGFFSYFVILAENGFLPGNLVGIRLNWDDRTVNDLEDSYGQQWTYEQRKVVEFTCHTAFFVSIVVVQWADLIICKTRRNSVFQQGMKNKILIFGLFEETALAAFLSYCPGMDVALRMYPLKPSWWFCAFPYSFLIFVYDEIRKLILRRNPGGWVEKETYY</sequence>
<protein>
    <recommendedName>
        <fullName evidence="20">Sodium/potassium-transporting ATPase subunit alpha</fullName>
    </recommendedName>
</protein>
<dbReference type="Pfam" id="PF00690">
    <property type="entry name" value="Cation_ATPase_N"/>
    <property type="match status" value="1"/>
</dbReference>
<dbReference type="SFLD" id="SFLDG00002">
    <property type="entry name" value="C1.7:_P-type_atpase_like"/>
    <property type="match status" value="1"/>
</dbReference>
<evidence type="ECO:0000256" key="14">
    <source>
        <dbReference type="ARBA" id="ARBA00022967"/>
    </source>
</evidence>
<dbReference type="InterPro" id="IPR018303">
    <property type="entry name" value="ATPase_P-typ_P_site"/>
</dbReference>
<keyword evidence="15 20" id="KW-1133">Transmembrane helix</keyword>
<dbReference type="Gene3D" id="3.40.50.1000">
    <property type="entry name" value="HAD superfamily/HAD-like"/>
    <property type="match status" value="1"/>
</dbReference>
<dbReference type="FunFam" id="3.40.50.1000:FF:000004">
    <property type="entry name" value="Sodium/potassium-transporting ATPase subunit alpha"/>
    <property type="match status" value="1"/>
</dbReference>
<comment type="similarity">
    <text evidence="2 20">Belongs to the cation transport ATPase (P-type) (TC 3.A.3) family. Type IIC subfamily.</text>
</comment>
<dbReference type="SFLD" id="SFLDS00003">
    <property type="entry name" value="Haloacid_Dehalogenase"/>
    <property type="match status" value="1"/>
</dbReference>
<keyword evidence="16" id="KW-0915">Sodium</keyword>
<evidence type="ECO:0000256" key="1">
    <source>
        <dbReference type="ARBA" id="ARBA00004651"/>
    </source>
</evidence>
<dbReference type="InterPro" id="IPR059000">
    <property type="entry name" value="ATPase_P-type_domA"/>
</dbReference>
<dbReference type="InterPro" id="IPR050510">
    <property type="entry name" value="Cation_transp_ATPase_P-type"/>
</dbReference>
<organism evidence="23 24">
    <name type="scientific">Phodopus roborovskii</name>
    <name type="common">Roborovski's desert hamster</name>
    <name type="synonym">Cricetulus roborovskii</name>
    <dbReference type="NCBI Taxonomy" id="109678"/>
    <lineage>
        <taxon>Eukaryota</taxon>
        <taxon>Metazoa</taxon>
        <taxon>Chordata</taxon>
        <taxon>Craniata</taxon>
        <taxon>Vertebrata</taxon>
        <taxon>Euteleostomi</taxon>
        <taxon>Mammalia</taxon>
        <taxon>Eutheria</taxon>
        <taxon>Euarchontoglires</taxon>
        <taxon>Glires</taxon>
        <taxon>Rodentia</taxon>
        <taxon>Myomorpha</taxon>
        <taxon>Muroidea</taxon>
        <taxon>Cricetidae</taxon>
        <taxon>Cricetinae</taxon>
        <taxon>Phodopus</taxon>
    </lineage>
</organism>
<dbReference type="GO" id="GO:0005524">
    <property type="term" value="F:ATP binding"/>
    <property type="evidence" value="ECO:0007669"/>
    <property type="project" value="UniProtKB-KW"/>
</dbReference>
<name>A0AAV0A7S9_PHORO</name>
<dbReference type="Pfam" id="PF13246">
    <property type="entry name" value="Cation_ATPase"/>
    <property type="match status" value="1"/>
</dbReference>
<dbReference type="GO" id="GO:0036376">
    <property type="term" value="P:sodium ion export across plasma membrane"/>
    <property type="evidence" value="ECO:0007669"/>
    <property type="project" value="TreeGrafter"/>
</dbReference>
<reference evidence="23" key="1">
    <citation type="submission" date="2022-06" db="EMBL/GenBank/DDBJ databases">
        <authorList>
            <person name="Andreotti S."/>
            <person name="Wyler E."/>
        </authorList>
    </citation>
    <scope>NUCLEOTIDE SEQUENCE</scope>
</reference>
<evidence type="ECO:0000256" key="7">
    <source>
        <dbReference type="ARBA" id="ARBA00022607"/>
    </source>
</evidence>
<evidence type="ECO:0000313" key="24">
    <source>
        <dbReference type="Proteomes" id="UP001152836"/>
    </source>
</evidence>
<dbReference type="SUPFAM" id="SSF81660">
    <property type="entry name" value="Metal cation-transporting ATPase, ATP-binding domain N"/>
    <property type="match status" value="1"/>
</dbReference>
<dbReference type="InterPro" id="IPR044492">
    <property type="entry name" value="P_typ_ATPase_HD_dom"/>
</dbReference>
<dbReference type="GO" id="GO:0046872">
    <property type="term" value="F:metal ion binding"/>
    <property type="evidence" value="ECO:0007669"/>
    <property type="project" value="UniProtKB-KW"/>
</dbReference>
<feature type="transmembrane region" description="Helical" evidence="20">
    <location>
        <begin position="128"/>
        <end position="147"/>
    </location>
</feature>
<dbReference type="InterPro" id="IPR023214">
    <property type="entry name" value="HAD_sf"/>
</dbReference>
<dbReference type="AlphaFoldDB" id="A0AAV0A7S9"/>
<keyword evidence="13 20" id="KW-0630">Potassium</keyword>
<dbReference type="CDD" id="cd02608">
    <property type="entry name" value="P-type_ATPase_Na-K_like"/>
    <property type="match status" value="1"/>
</dbReference>
<keyword evidence="6" id="KW-0597">Phosphoprotein</keyword>
<feature type="transmembrane region" description="Helical" evidence="20">
    <location>
        <begin position="951"/>
        <end position="968"/>
    </location>
</feature>
<evidence type="ECO:0000256" key="21">
    <source>
        <dbReference type="SAM" id="MobiDB-lite"/>
    </source>
</evidence>
<dbReference type="InterPro" id="IPR001757">
    <property type="entry name" value="P_typ_ATPase"/>
</dbReference>
<dbReference type="InterPro" id="IPR008250">
    <property type="entry name" value="ATPase_P-typ_transduc_dom_A_sf"/>
</dbReference>
<keyword evidence="17 20" id="KW-0406">Ion transport</keyword>
<evidence type="ECO:0000256" key="4">
    <source>
        <dbReference type="ARBA" id="ARBA00022475"/>
    </source>
</evidence>
<dbReference type="FunFam" id="1.20.1110.10:FF:000095">
    <property type="entry name" value="Sodium/potassium-transporting ATPase subunit alpha-1"/>
    <property type="match status" value="2"/>
</dbReference>
<feature type="transmembrane region" description="Helical" evidence="20">
    <location>
        <begin position="911"/>
        <end position="930"/>
    </location>
</feature>
<keyword evidence="5 20" id="KW-0633">Potassium transport</keyword>
<feature type="region of interest" description="Disordered" evidence="21">
    <location>
        <begin position="1"/>
        <end position="32"/>
    </location>
</feature>
<evidence type="ECO:0000256" key="20">
    <source>
        <dbReference type="RuleBase" id="RU362084"/>
    </source>
</evidence>